<keyword evidence="1" id="KW-0472">Membrane</keyword>
<name>A0AA88PCP6_9TELE</name>
<dbReference type="Proteomes" id="UP001187343">
    <property type="component" value="Unassembled WGS sequence"/>
</dbReference>
<evidence type="ECO:0000313" key="3">
    <source>
        <dbReference type="Proteomes" id="UP001187343"/>
    </source>
</evidence>
<feature type="transmembrane region" description="Helical" evidence="1">
    <location>
        <begin position="175"/>
        <end position="197"/>
    </location>
</feature>
<accession>A0AA88PCP6</accession>
<proteinExistence type="predicted"/>
<keyword evidence="1" id="KW-0812">Transmembrane</keyword>
<keyword evidence="1" id="KW-1133">Transmembrane helix</keyword>
<organism evidence="2 3">
    <name type="scientific">Cirrhinus molitorella</name>
    <name type="common">mud carp</name>
    <dbReference type="NCBI Taxonomy" id="172907"/>
    <lineage>
        <taxon>Eukaryota</taxon>
        <taxon>Metazoa</taxon>
        <taxon>Chordata</taxon>
        <taxon>Craniata</taxon>
        <taxon>Vertebrata</taxon>
        <taxon>Euteleostomi</taxon>
        <taxon>Actinopterygii</taxon>
        <taxon>Neopterygii</taxon>
        <taxon>Teleostei</taxon>
        <taxon>Ostariophysi</taxon>
        <taxon>Cypriniformes</taxon>
        <taxon>Cyprinidae</taxon>
        <taxon>Labeoninae</taxon>
        <taxon>Labeonini</taxon>
        <taxon>Cirrhinus</taxon>
    </lineage>
</organism>
<comment type="caution">
    <text evidence="2">The sequence shown here is derived from an EMBL/GenBank/DDBJ whole genome shotgun (WGS) entry which is preliminary data.</text>
</comment>
<reference evidence="2" key="1">
    <citation type="submission" date="2023-08" db="EMBL/GenBank/DDBJ databases">
        <title>Chromosome-level Genome Assembly of mud carp (Cirrhinus molitorella).</title>
        <authorList>
            <person name="Liu H."/>
        </authorList>
    </citation>
    <scope>NUCLEOTIDE SEQUENCE</scope>
    <source>
        <strain evidence="2">Prfri</strain>
        <tissue evidence="2">Muscle</tissue>
    </source>
</reference>
<evidence type="ECO:0000313" key="2">
    <source>
        <dbReference type="EMBL" id="KAK2876389.1"/>
    </source>
</evidence>
<evidence type="ECO:0000256" key="1">
    <source>
        <dbReference type="SAM" id="Phobius"/>
    </source>
</evidence>
<protein>
    <submittedName>
        <fullName evidence="2">Uncharacterized protein</fullName>
    </submittedName>
</protein>
<sequence>MLSAAPFPLVSIHHTIGTVLPRHLLSFPSDHMNERQEIYPCSDYSEICPSLKRKSKQQSKELLPGDRFSEQAMVLLKHSPSQSSNSSHPSFMSLAHCILGLSTNFMSSSRLFSFSGEDLTLDPHGLLSPLNHFLSAFYNSPQLDWPWRPHGIVLERLKEEARKKAGWKFQRKQGFVAHAAPLFVFFWVGSTSATALLRFERGRASSAFPHMSAVPQENTYRRHAGHGLQTSTPLTHTQLLDS</sequence>
<dbReference type="EMBL" id="JAUYZG010000020">
    <property type="protein sequence ID" value="KAK2876389.1"/>
    <property type="molecule type" value="Genomic_DNA"/>
</dbReference>
<keyword evidence="3" id="KW-1185">Reference proteome</keyword>
<dbReference type="AlphaFoldDB" id="A0AA88PCP6"/>
<gene>
    <name evidence="2" type="ORF">Q8A67_020485</name>
</gene>